<protein>
    <submittedName>
        <fullName evidence="1">Uncharacterized protein</fullName>
    </submittedName>
</protein>
<gene>
    <name evidence="1" type="ORF">GJU39_10405</name>
</gene>
<comment type="caution">
    <text evidence="1">The sequence shown here is derived from an EMBL/GenBank/DDBJ whole genome shotgun (WGS) entry which is preliminary data.</text>
</comment>
<keyword evidence="2" id="KW-1185">Reference proteome</keyword>
<evidence type="ECO:0000313" key="1">
    <source>
        <dbReference type="EMBL" id="MRX76502.1"/>
    </source>
</evidence>
<sequence length="86" mass="9845">MEKYSIKYDADNTTYEFLVGQFPFRDGETCKYSIFYEGKMVASFEPDRNNILNICKNTGGFDEGLLGQLADEIEDRHPNIISCSDD</sequence>
<reference evidence="1 2" key="1">
    <citation type="submission" date="2019-11" db="EMBL/GenBank/DDBJ databases">
        <title>Pedobacter petrophilus genome.</title>
        <authorList>
            <person name="Feldbauer M.J."/>
            <person name="Newman J.D."/>
        </authorList>
    </citation>
    <scope>NUCLEOTIDE SEQUENCE [LARGE SCALE GENOMIC DNA]</scope>
    <source>
        <strain evidence="1 2">LMG 29686</strain>
    </source>
</reference>
<accession>A0A7K0FYP5</accession>
<dbReference type="AlphaFoldDB" id="A0A7K0FYP5"/>
<dbReference type="RefSeq" id="WP_154280732.1">
    <property type="nucleotide sequence ID" value="NZ_JBHUJQ010000001.1"/>
</dbReference>
<dbReference type="OrthoDB" id="769901at2"/>
<evidence type="ECO:0000313" key="2">
    <source>
        <dbReference type="Proteomes" id="UP000487757"/>
    </source>
</evidence>
<name>A0A7K0FYP5_9SPHI</name>
<dbReference type="Proteomes" id="UP000487757">
    <property type="component" value="Unassembled WGS sequence"/>
</dbReference>
<proteinExistence type="predicted"/>
<organism evidence="1 2">
    <name type="scientific">Pedobacter petrophilus</name>
    <dbReference type="NCBI Taxonomy" id="1908241"/>
    <lineage>
        <taxon>Bacteria</taxon>
        <taxon>Pseudomonadati</taxon>
        <taxon>Bacteroidota</taxon>
        <taxon>Sphingobacteriia</taxon>
        <taxon>Sphingobacteriales</taxon>
        <taxon>Sphingobacteriaceae</taxon>
        <taxon>Pedobacter</taxon>
    </lineage>
</organism>
<dbReference type="EMBL" id="WKKH01000013">
    <property type="protein sequence ID" value="MRX76502.1"/>
    <property type="molecule type" value="Genomic_DNA"/>
</dbReference>